<dbReference type="AlphaFoldDB" id="A0A2T7EYP1"/>
<reference evidence="1 2" key="1">
    <citation type="submission" date="2018-04" db="EMBL/GenBank/DDBJ databases">
        <title>WGS assembly of Panicum hallii var. hallii HAL2.</title>
        <authorList>
            <person name="Lovell J."/>
            <person name="Jenkins J."/>
            <person name="Lowry D."/>
            <person name="Mamidi S."/>
            <person name="Sreedasyam A."/>
            <person name="Weng X."/>
            <person name="Barry K."/>
            <person name="Bonette J."/>
            <person name="Campitelli B."/>
            <person name="Daum C."/>
            <person name="Gordon S."/>
            <person name="Gould B."/>
            <person name="Lipzen A."/>
            <person name="MacQueen A."/>
            <person name="Palacio-Mejia J."/>
            <person name="Plott C."/>
            <person name="Shakirov E."/>
            <person name="Shu S."/>
            <person name="Yoshinaga Y."/>
            <person name="Zane M."/>
            <person name="Rokhsar D."/>
            <person name="Grimwood J."/>
            <person name="Schmutz J."/>
            <person name="Juenger T."/>
        </authorList>
    </citation>
    <scope>NUCLEOTIDE SEQUENCE [LARGE SCALE GENOMIC DNA]</scope>
    <source>
        <strain evidence="2">cv. HAL2</strain>
    </source>
</reference>
<dbReference type="EMBL" id="CM009750">
    <property type="protein sequence ID" value="PUZ72948.1"/>
    <property type="molecule type" value="Genomic_DNA"/>
</dbReference>
<dbReference type="Proteomes" id="UP000244336">
    <property type="component" value="Chromosome 2"/>
</dbReference>
<name>A0A2T7EYP1_9POAL</name>
<keyword evidence="2" id="KW-1185">Reference proteome</keyword>
<dbReference type="OrthoDB" id="587287at2759"/>
<protein>
    <submittedName>
        <fullName evidence="1">Uncharacterized protein</fullName>
    </submittedName>
</protein>
<evidence type="ECO:0000313" key="2">
    <source>
        <dbReference type="Proteomes" id="UP000244336"/>
    </source>
</evidence>
<sequence>MGGSVPGRQYIHRDREAGHWRLYQDYFSEAPTYDASIFRRRCLTTKTWASLPISWASSSLSWLLPTTS</sequence>
<evidence type="ECO:0000313" key="1">
    <source>
        <dbReference type="EMBL" id="PUZ72948.1"/>
    </source>
</evidence>
<organism evidence="1 2">
    <name type="scientific">Panicum hallii var. hallii</name>
    <dbReference type="NCBI Taxonomy" id="1504633"/>
    <lineage>
        <taxon>Eukaryota</taxon>
        <taxon>Viridiplantae</taxon>
        <taxon>Streptophyta</taxon>
        <taxon>Embryophyta</taxon>
        <taxon>Tracheophyta</taxon>
        <taxon>Spermatophyta</taxon>
        <taxon>Magnoliopsida</taxon>
        <taxon>Liliopsida</taxon>
        <taxon>Poales</taxon>
        <taxon>Poaceae</taxon>
        <taxon>PACMAD clade</taxon>
        <taxon>Panicoideae</taxon>
        <taxon>Panicodae</taxon>
        <taxon>Paniceae</taxon>
        <taxon>Panicinae</taxon>
        <taxon>Panicum</taxon>
        <taxon>Panicum sect. Panicum</taxon>
    </lineage>
</organism>
<accession>A0A2T7EYP1</accession>
<dbReference type="Gramene" id="PUZ72948">
    <property type="protein sequence ID" value="PUZ72948"/>
    <property type="gene ID" value="GQ55_2G436400"/>
</dbReference>
<gene>
    <name evidence="1" type="ORF">GQ55_2G436400</name>
</gene>
<proteinExistence type="predicted"/>